<dbReference type="Gene3D" id="3.40.50.720">
    <property type="entry name" value="NAD(P)-binding Rossmann-like Domain"/>
    <property type="match status" value="1"/>
</dbReference>
<keyword evidence="5" id="KW-1185">Reference proteome</keyword>
<feature type="domain" description="NmrA-like" evidence="3">
    <location>
        <begin position="4"/>
        <end position="242"/>
    </location>
</feature>
<dbReference type="Pfam" id="PF05368">
    <property type="entry name" value="NmrA"/>
    <property type="match status" value="1"/>
</dbReference>
<sequence>MSSMKVAVVGASGNLGVYVVQALLRGGFGVTAITRNESTATFPQGVAVMRVDFSSLESIRNAVVGQDAVVSLTASAGTATQRTLIDAIIEARVPRFIPSEFGLNNRKYRDSRVGHFLREKVSNSDYLIELSERHEWFSWTGLSTEVWLDYALENGIFILNARKHEAMLLDSGNETFSASSLDFVSKAILEVLRRSDKTANKYLSIAEVTTTQSEVINLAEDICGIRFDRSQRSSKELSTILDERLAKGDKSAYIGLLELHFFADGAGHALKDEDNASDLLGLQPRSLRDILERALAFFGRG</sequence>
<dbReference type="Proteomes" id="UP000054821">
    <property type="component" value="Unassembled WGS sequence"/>
</dbReference>
<reference evidence="4 5" key="1">
    <citation type="journal article" date="2016" name="Genome Announc.">
        <title>Draft Whole-Genome Sequence of Trichoderma gamsii T6085, a Promising Biocontrol Agent of Fusarium Head Blight on Wheat.</title>
        <authorList>
            <person name="Baroncelli R."/>
            <person name="Zapparata A."/>
            <person name="Piaggeschi G."/>
            <person name="Sarrocco S."/>
            <person name="Vannacci G."/>
        </authorList>
    </citation>
    <scope>NUCLEOTIDE SEQUENCE [LARGE SCALE GENOMIC DNA]</scope>
    <source>
        <strain evidence="4 5">T6085</strain>
    </source>
</reference>
<dbReference type="PANTHER" id="PTHR47706">
    <property type="entry name" value="NMRA-LIKE FAMILY PROTEIN"/>
    <property type="match status" value="1"/>
</dbReference>
<dbReference type="GeneID" id="29981221"/>
<dbReference type="PANTHER" id="PTHR47706:SF9">
    <property type="entry name" value="NMRA-LIKE DOMAIN-CONTAINING PROTEIN-RELATED"/>
    <property type="match status" value="1"/>
</dbReference>
<evidence type="ECO:0000256" key="2">
    <source>
        <dbReference type="ARBA" id="ARBA00023002"/>
    </source>
</evidence>
<evidence type="ECO:0000259" key="3">
    <source>
        <dbReference type="Pfam" id="PF05368"/>
    </source>
</evidence>
<dbReference type="InterPro" id="IPR036291">
    <property type="entry name" value="NAD(P)-bd_dom_sf"/>
</dbReference>
<comment type="caution">
    <text evidence="4">The sequence shown here is derived from an EMBL/GenBank/DDBJ whole genome shotgun (WGS) entry which is preliminary data.</text>
</comment>
<accession>A0A2P4ZTZ2</accession>
<dbReference type="STRING" id="398673.A0A2P4ZTZ2"/>
<dbReference type="InterPro" id="IPR045312">
    <property type="entry name" value="PCBER-like"/>
</dbReference>
<dbReference type="InterPro" id="IPR008030">
    <property type="entry name" value="NmrA-like"/>
</dbReference>
<dbReference type="EMBL" id="JPDN02000009">
    <property type="protein sequence ID" value="PON27770.1"/>
    <property type="molecule type" value="Genomic_DNA"/>
</dbReference>
<evidence type="ECO:0000313" key="4">
    <source>
        <dbReference type="EMBL" id="PON27770.1"/>
    </source>
</evidence>
<keyword evidence="2" id="KW-0560">Oxidoreductase</keyword>
<dbReference type="CDD" id="cd05259">
    <property type="entry name" value="PCBER_SDR_a"/>
    <property type="match status" value="1"/>
</dbReference>
<dbReference type="GO" id="GO:0016491">
    <property type="term" value="F:oxidoreductase activity"/>
    <property type="evidence" value="ECO:0007669"/>
    <property type="project" value="UniProtKB-KW"/>
</dbReference>
<dbReference type="RefSeq" id="XP_018665409.2">
    <property type="nucleotide sequence ID" value="XM_018801138.2"/>
</dbReference>
<proteinExistence type="predicted"/>
<dbReference type="AlphaFoldDB" id="A0A2P4ZTZ2"/>
<evidence type="ECO:0000256" key="1">
    <source>
        <dbReference type="ARBA" id="ARBA00022857"/>
    </source>
</evidence>
<dbReference type="SUPFAM" id="SSF51735">
    <property type="entry name" value="NAD(P)-binding Rossmann-fold domains"/>
    <property type="match status" value="1"/>
</dbReference>
<dbReference type="InterPro" id="IPR051609">
    <property type="entry name" value="NmrA/Isoflavone_reductase-like"/>
</dbReference>
<evidence type="ECO:0000313" key="5">
    <source>
        <dbReference type="Proteomes" id="UP000054821"/>
    </source>
</evidence>
<name>A0A2P4ZTZ2_9HYPO</name>
<gene>
    <name evidence="4" type="ORF">TGAM01_v203537</name>
</gene>
<organism evidence="4 5">
    <name type="scientific">Trichoderma gamsii</name>
    <dbReference type="NCBI Taxonomy" id="398673"/>
    <lineage>
        <taxon>Eukaryota</taxon>
        <taxon>Fungi</taxon>
        <taxon>Dikarya</taxon>
        <taxon>Ascomycota</taxon>
        <taxon>Pezizomycotina</taxon>
        <taxon>Sordariomycetes</taxon>
        <taxon>Hypocreomycetidae</taxon>
        <taxon>Hypocreales</taxon>
        <taxon>Hypocreaceae</taxon>
        <taxon>Trichoderma</taxon>
    </lineage>
</organism>
<protein>
    <recommendedName>
        <fullName evidence="3">NmrA-like domain-containing protein</fullName>
    </recommendedName>
</protein>
<keyword evidence="1" id="KW-0521">NADP</keyword>